<dbReference type="EMBL" id="PCWA01000084">
    <property type="protein sequence ID" value="PIQ88819.1"/>
    <property type="molecule type" value="Genomic_DNA"/>
</dbReference>
<dbReference type="Proteomes" id="UP000229641">
    <property type="component" value="Unassembled WGS sequence"/>
</dbReference>
<reference evidence="6 7" key="1">
    <citation type="submission" date="2017-09" db="EMBL/GenBank/DDBJ databases">
        <title>Depth-based differentiation of microbial function through sediment-hosted aquifers and enrichment of novel symbionts in the deep terrestrial subsurface.</title>
        <authorList>
            <person name="Probst A.J."/>
            <person name="Ladd B."/>
            <person name="Jarett J.K."/>
            <person name="Geller-Mcgrath D.E."/>
            <person name="Sieber C.M."/>
            <person name="Emerson J.B."/>
            <person name="Anantharaman K."/>
            <person name="Thomas B.C."/>
            <person name="Malmstrom R."/>
            <person name="Stieglmeier M."/>
            <person name="Klingl A."/>
            <person name="Woyke T."/>
            <person name="Ryan C.M."/>
            <person name="Banfield J.F."/>
        </authorList>
    </citation>
    <scope>NUCLEOTIDE SEQUENCE [LARGE SCALE GENOMIC DNA]</scope>
    <source>
        <strain evidence="6">CG11_big_fil_rev_8_21_14_0_20_42_13</strain>
    </source>
</reference>
<dbReference type="InterPro" id="IPR050399">
    <property type="entry name" value="HPr"/>
</dbReference>
<evidence type="ECO:0000313" key="7">
    <source>
        <dbReference type="Proteomes" id="UP000229641"/>
    </source>
</evidence>
<dbReference type="PANTHER" id="PTHR33705:SF2">
    <property type="entry name" value="PHOSPHOCARRIER PROTEIN NPR"/>
    <property type="match status" value="1"/>
</dbReference>
<evidence type="ECO:0000256" key="3">
    <source>
        <dbReference type="ARBA" id="ARBA00022490"/>
    </source>
</evidence>
<dbReference type="GO" id="GO:0009401">
    <property type="term" value="P:phosphoenolpyruvate-dependent sugar phosphotransferase system"/>
    <property type="evidence" value="ECO:0007669"/>
    <property type="project" value="UniProtKB-KW"/>
</dbReference>
<dbReference type="Pfam" id="PF00381">
    <property type="entry name" value="PTS-HPr"/>
    <property type="match status" value="1"/>
</dbReference>
<dbReference type="InterPro" id="IPR000032">
    <property type="entry name" value="HPr-like"/>
</dbReference>
<evidence type="ECO:0000256" key="4">
    <source>
        <dbReference type="ARBA" id="ARBA00022683"/>
    </source>
</evidence>
<dbReference type="PRINTS" id="PR00107">
    <property type="entry name" value="PHOSPHOCPHPR"/>
</dbReference>
<comment type="subcellular location">
    <subcellularLocation>
        <location evidence="1">Cytoplasm</location>
    </subcellularLocation>
</comment>
<keyword evidence="4" id="KW-0598">Phosphotransferase system</keyword>
<dbReference type="CDD" id="cd00367">
    <property type="entry name" value="PTS-HPr_like"/>
    <property type="match status" value="1"/>
</dbReference>
<evidence type="ECO:0000259" key="5">
    <source>
        <dbReference type="PROSITE" id="PS51350"/>
    </source>
</evidence>
<dbReference type="PROSITE" id="PS00369">
    <property type="entry name" value="PTS_HPR_HIS"/>
    <property type="match status" value="1"/>
</dbReference>
<dbReference type="PROSITE" id="PS00589">
    <property type="entry name" value="PTS_HPR_SER"/>
    <property type="match status" value="1"/>
</dbReference>
<comment type="similarity">
    <text evidence="2">Belongs to the HPr family.</text>
</comment>
<dbReference type="InterPro" id="IPR035895">
    <property type="entry name" value="HPr-like_sf"/>
</dbReference>
<gene>
    <name evidence="6" type="ORF">COV72_05950</name>
</gene>
<evidence type="ECO:0000313" key="6">
    <source>
        <dbReference type="EMBL" id="PIQ88819.1"/>
    </source>
</evidence>
<dbReference type="GO" id="GO:0005737">
    <property type="term" value="C:cytoplasm"/>
    <property type="evidence" value="ECO:0007669"/>
    <property type="project" value="UniProtKB-SubCell"/>
</dbReference>
<keyword evidence="3" id="KW-0963">Cytoplasm</keyword>
<proteinExistence type="inferred from homology"/>
<dbReference type="PANTHER" id="PTHR33705">
    <property type="entry name" value="PHOSPHOCARRIER PROTEIN HPR"/>
    <property type="match status" value="1"/>
</dbReference>
<dbReference type="InterPro" id="IPR002114">
    <property type="entry name" value="PTS_HPr_Ser_P_site"/>
</dbReference>
<evidence type="ECO:0000256" key="2">
    <source>
        <dbReference type="ARBA" id="ARBA00010736"/>
    </source>
</evidence>
<dbReference type="SUPFAM" id="SSF55594">
    <property type="entry name" value="HPr-like"/>
    <property type="match status" value="1"/>
</dbReference>
<organism evidence="6 7">
    <name type="scientific">Candidatus Ghiorseimicrobium undicola</name>
    <dbReference type="NCBI Taxonomy" id="1974746"/>
    <lineage>
        <taxon>Bacteria</taxon>
        <taxon>Pseudomonadati</taxon>
        <taxon>Candidatus Omnitrophota</taxon>
        <taxon>Candidatus Ghiorseimicrobium</taxon>
    </lineage>
</organism>
<dbReference type="Gene3D" id="3.30.1340.10">
    <property type="entry name" value="HPr-like"/>
    <property type="match status" value="1"/>
</dbReference>
<dbReference type="AlphaFoldDB" id="A0A2H0LWM1"/>
<accession>A0A2H0LWM1</accession>
<comment type="caution">
    <text evidence="6">The sequence shown here is derived from an EMBL/GenBank/DDBJ whole genome shotgun (WGS) entry which is preliminary data.</text>
</comment>
<dbReference type="InterPro" id="IPR001020">
    <property type="entry name" value="PTS_HPr_His_P_site"/>
</dbReference>
<protein>
    <recommendedName>
        <fullName evidence="5">HPr domain-containing protein</fullName>
    </recommendedName>
</protein>
<evidence type="ECO:0000256" key="1">
    <source>
        <dbReference type="ARBA" id="ARBA00004496"/>
    </source>
</evidence>
<feature type="domain" description="HPr" evidence="5">
    <location>
        <begin position="3"/>
        <end position="87"/>
    </location>
</feature>
<dbReference type="NCBIfam" id="TIGR01003">
    <property type="entry name" value="PTS_HPr_family"/>
    <property type="match status" value="1"/>
</dbReference>
<name>A0A2H0LWM1_9BACT</name>
<sequence>MKSVKKTIVVKNKQGLHARPAALFVQIANKFDSQITVSREGETVNGKSIMGILTLGATKNSEIIVEAVGRDCQEAILELEKIVSNNE</sequence>
<dbReference type="PROSITE" id="PS51350">
    <property type="entry name" value="PTS_HPR_DOM"/>
    <property type="match status" value="1"/>
</dbReference>